<name>A0A386ZID3_9NOCA</name>
<evidence type="ECO:0000256" key="1">
    <source>
        <dbReference type="SAM" id="SignalP"/>
    </source>
</evidence>
<protein>
    <submittedName>
        <fullName evidence="2">Uncharacterized protein</fullName>
    </submittedName>
</protein>
<feature type="chain" id="PRO_5017215152" evidence="1">
    <location>
        <begin position="34"/>
        <end position="135"/>
    </location>
</feature>
<proteinExistence type="predicted"/>
<keyword evidence="1" id="KW-0732">Signal</keyword>
<evidence type="ECO:0000313" key="2">
    <source>
        <dbReference type="EMBL" id="AYF76963.1"/>
    </source>
</evidence>
<keyword evidence="3" id="KW-1185">Reference proteome</keyword>
<reference evidence="2 3" key="1">
    <citation type="submission" date="2018-09" db="EMBL/GenBank/DDBJ databases">
        <title>Nocardia yunnanensis sp. nov., an actinomycete isolated from a soil sample.</title>
        <authorList>
            <person name="Zhang J."/>
        </authorList>
    </citation>
    <scope>NUCLEOTIDE SEQUENCE [LARGE SCALE GENOMIC DNA]</scope>
    <source>
        <strain evidence="2 3">CFHS0054</strain>
    </source>
</reference>
<dbReference type="Proteomes" id="UP000267164">
    <property type="component" value="Chromosome"/>
</dbReference>
<evidence type="ECO:0000313" key="3">
    <source>
        <dbReference type="Proteomes" id="UP000267164"/>
    </source>
</evidence>
<dbReference type="AlphaFoldDB" id="A0A386ZID3"/>
<sequence>MVTTRIQRRAIAFATAVAACTAAVSLAAAPALAENSLSVESATSSAVAIQYTCEASAGVAGIEAMVGDPNAEAPAATGVQTSVTCDGSQHTATIALTAAAGQPALTSGATVQARVALVDRSETVVSGTAKLLTLD</sequence>
<feature type="signal peptide" evidence="1">
    <location>
        <begin position="1"/>
        <end position="33"/>
    </location>
</feature>
<dbReference type="EMBL" id="CP032568">
    <property type="protein sequence ID" value="AYF76963.1"/>
    <property type="molecule type" value="Genomic_DNA"/>
</dbReference>
<organism evidence="2 3">
    <name type="scientific">Nocardia yunnanensis</name>
    <dbReference type="NCBI Taxonomy" id="2382165"/>
    <lineage>
        <taxon>Bacteria</taxon>
        <taxon>Bacillati</taxon>
        <taxon>Actinomycetota</taxon>
        <taxon>Actinomycetes</taxon>
        <taxon>Mycobacteriales</taxon>
        <taxon>Nocardiaceae</taxon>
        <taxon>Nocardia</taxon>
    </lineage>
</organism>
<dbReference type="RefSeq" id="WP_120740999.1">
    <property type="nucleotide sequence ID" value="NZ_CP032568.1"/>
</dbReference>
<gene>
    <name evidence="2" type="ORF">D7D52_27715</name>
</gene>
<dbReference type="OrthoDB" id="4562753at2"/>
<dbReference type="PROSITE" id="PS51257">
    <property type="entry name" value="PROKAR_LIPOPROTEIN"/>
    <property type="match status" value="1"/>
</dbReference>
<dbReference type="KEGG" id="nyu:D7D52_27715"/>
<accession>A0A386ZID3</accession>